<comment type="caution">
    <text evidence="2">The sequence shown here is derived from an EMBL/GenBank/DDBJ whole genome shotgun (WGS) entry which is preliminary data.</text>
</comment>
<keyword evidence="1" id="KW-0812">Transmembrane</keyword>
<reference evidence="2 3" key="2">
    <citation type="submission" date="2016-03" db="EMBL/GenBank/DDBJ databases">
        <title>New uncultured bacterium of the family Gallionellaceae from acid mine drainage: description and reconstruction of genome based on metagenomic analysis of microbial community.</title>
        <authorList>
            <person name="Kadnikov V."/>
            <person name="Ivasenko D."/>
            <person name="Beletsky A."/>
            <person name="Mardanov A."/>
            <person name="Danilova E."/>
            <person name="Pimenov N."/>
            <person name="Karnachuk O."/>
            <person name="Ravin N."/>
        </authorList>
    </citation>
    <scope>NUCLEOTIDE SEQUENCE [LARGE SCALE GENOMIC DNA]</scope>
    <source>
        <strain evidence="2">ShG14-8</strain>
    </source>
</reference>
<dbReference type="Proteomes" id="UP000070578">
    <property type="component" value="Unassembled WGS sequence"/>
</dbReference>
<evidence type="ECO:0000313" key="2">
    <source>
        <dbReference type="EMBL" id="KXS33787.1"/>
    </source>
</evidence>
<sequence length="66" mass="7119">MHPDRWDNDFFLQGDQKMSSMNISNTSSGNGSGEAMGKLLMIAVAIIWAIPLIIGYWAALTGGGFN</sequence>
<keyword evidence="1" id="KW-0472">Membrane</keyword>
<protein>
    <submittedName>
        <fullName evidence="2">Uncharacterized protein</fullName>
    </submittedName>
</protein>
<organism evidence="2 3">
    <name type="scientific">Candidatus Gallionella acididurans</name>
    <dbReference type="NCBI Taxonomy" id="1796491"/>
    <lineage>
        <taxon>Bacteria</taxon>
        <taxon>Pseudomonadati</taxon>
        <taxon>Pseudomonadota</taxon>
        <taxon>Betaproteobacteria</taxon>
        <taxon>Nitrosomonadales</taxon>
        <taxon>Gallionellaceae</taxon>
        <taxon>Gallionella</taxon>
    </lineage>
</organism>
<dbReference type="AlphaFoldDB" id="A0A139BXP3"/>
<gene>
    <name evidence="2" type="ORF">AWT59_0002</name>
</gene>
<reference evidence="2 3" key="1">
    <citation type="submission" date="2016-02" db="EMBL/GenBank/DDBJ databases">
        <authorList>
            <person name="Wen L."/>
            <person name="He K."/>
            <person name="Yang H."/>
        </authorList>
    </citation>
    <scope>NUCLEOTIDE SEQUENCE [LARGE SCALE GENOMIC DNA]</scope>
    <source>
        <strain evidence="2">ShG14-8</strain>
    </source>
</reference>
<accession>A0A139BXP3</accession>
<evidence type="ECO:0000313" key="3">
    <source>
        <dbReference type="Proteomes" id="UP000070578"/>
    </source>
</evidence>
<dbReference type="EMBL" id="LSLI01000001">
    <property type="protein sequence ID" value="KXS33787.1"/>
    <property type="molecule type" value="Genomic_DNA"/>
</dbReference>
<name>A0A139BXP3_9PROT</name>
<keyword evidence="1" id="KW-1133">Transmembrane helix</keyword>
<evidence type="ECO:0000256" key="1">
    <source>
        <dbReference type="SAM" id="Phobius"/>
    </source>
</evidence>
<proteinExistence type="predicted"/>
<feature type="transmembrane region" description="Helical" evidence="1">
    <location>
        <begin position="39"/>
        <end position="59"/>
    </location>
</feature>